<organism evidence="2 3">
    <name type="scientific">Iphiclides podalirius</name>
    <name type="common">scarce swallowtail</name>
    <dbReference type="NCBI Taxonomy" id="110791"/>
    <lineage>
        <taxon>Eukaryota</taxon>
        <taxon>Metazoa</taxon>
        <taxon>Ecdysozoa</taxon>
        <taxon>Arthropoda</taxon>
        <taxon>Hexapoda</taxon>
        <taxon>Insecta</taxon>
        <taxon>Pterygota</taxon>
        <taxon>Neoptera</taxon>
        <taxon>Endopterygota</taxon>
        <taxon>Lepidoptera</taxon>
        <taxon>Glossata</taxon>
        <taxon>Ditrysia</taxon>
        <taxon>Papilionoidea</taxon>
        <taxon>Papilionidae</taxon>
        <taxon>Papilioninae</taxon>
        <taxon>Iphiclides</taxon>
    </lineage>
</organism>
<feature type="non-terminal residue" evidence="2">
    <location>
        <position position="75"/>
    </location>
</feature>
<dbReference type="Proteomes" id="UP000837857">
    <property type="component" value="Chromosome 23"/>
</dbReference>
<gene>
    <name evidence="2" type="ORF">IPOD504_LOCUS9300</name>
</gene>
<proteinExistence type="predicted"/>
<name>A0ABN8IIX0_9NEOP</name>
<feature type="region of interest" description="Disordered" evidence="1">
    <location>
        <begin position="36"/>
        <end position="75"/>
    </location>
</feature>
<keyword evidence="3" id="KW-1185">Reference proteome</keyword>
<evidence type="ECO:0000313" key="2">
    <source>
        <dbReference type="EMBL" id="CAH2056021.1"/>
    </source>
</evidence>
<evidence type="ECO:0000256" key="1">
    <source>
        <dbReference type="SAM" id="MobiDB-lite"/>
    </source>
</evidence>
<feature type="compositionally biased region" description="Polar residues" evidence="1">
    <location>
        <begin position="52"/>
        <end position="67"/>
    </location>
</feature>
<dbReference type="EMBL" id="OW152835">
    <property type="protein sequence ID" value="CAH2056021.1"/>
    <property type="molecule type" value="Genomic_DNA"/>
</dbReference>
<evidence type="ECO:0000313" key="3">
    <source>
        <dbReference type="Proteomes" id="UP000837857"/>
    </source>
</evidence>
<sequence>MSYDGRWPTVRAATILTANKLTRRLHTVPAREARAAWGPVHTQRTARPIKSNPAQFVCCSSNRSTTGAPDRPKAR</sequence>
<reference evidence="2" key="1">
    <citation type="submission" date="2022-03" db="EMBL/GenBank/DDBJ databases">
        <authorList>
            <person name="Martin H S."/>
        </authorList>
    </citation>
    <scope>NUCLEOTIDE SEQUENCE</scope>
</reference>
<accession>A0ABN8IIX0</accession>
<protein>
    <submittedName>
        <fullName evidence="2">Uncharacterized protein</fullName>
    </submittedName>
</protein>